<dbReference type="EMBL" id="GBRH01169998">
    <property type="protein sequence ID" value="JAE27898.1"/>
    <property type="molecule type" value="Transcribed_RNA"/>
</dbReference>
<organism evidence="1">
    <name type="scientific">Arundo donax</name>
    <name type="common">Giant reed</name>
    <name type="synonym">Donax arundinaceus</name>
    <dbReference type="NCBI Taxonomy" id="35708"/>
    <lineage>
        <taxon>Eukaryota</taxon>
        <taxon>Viridiplantae</taxon>
        <taxon>Streptophyta</taxon>
        <taxon>Embryophyta</taxon>
        <taxon>Tracheophyta</taxon>
        <taxon>Spermatophyta</taxon>
        <taxon>Magnoliopsida</taxon>
        <taxon>Liliopsida</taxon>
        <taxon>Poales</taxon>
        <taxon>Poaceae</taxon>
        <taxon>PACMAD clade</taxon>
        <taxon>Arundinoideae</taxon>
        <taxon>Arundineae</taxon>
        <taxon>Arundo</taxon>
    </lineage>
</organism>
<protein>
    <submittedName>
        <fullName evidence="1">Uncharacterized protein</fullName>
    </submittedName>
</protein>
<accession>A0A0A9H4T5</accession>
<reference evidence="1" key="2">
    <citation type="journal article" date="2015" name="Data Brief">
        <title>Shoot transcriptome of the giant reed, Arundo donax.</title>
        <authorList>
            <person name="Barrero R.A."/>
            <person name="Guerrero F.D."/>
            <person name="Moolhuijzen P."/>
            <person name="Goolsby J.A."/>
            <person name="Tidwell J."/>
            <person name="Bellgard S.E."/>
            <person name="Bellgard M.I."/>
        </authorList>
    </citation>
    <scope>NUCLEOTIDE SEQUENCE</scope>
    <source>
        <tissue evidence="1">Shoot tissue taken approximately 20 cm above the soil surface</tissue>
    </source>
</reference>
<reference evidence="1" key="1">
    <citation type="submission" date="2014-09" db="EMBL/GenBank/DDBJ databases">
        <authorList>
            <person name="Magalhaes I.L.F."/>
            <person name="Oliveira U."/>
            <person name="Santos F.R."/>
            <person name="Vidigal T.H.D.A."/>
            <person name="Brescovit A.D."/>
            <person name="Santos A.J."/>
        </authorList>
    </citation>
    <scope>NUCLEOTIDE SEQUENCE</scope>
    <source>
        <tissue evidence="1">Shoot tissue taken approximately 20 cm above the soil surface</tissue>
    </source>
</reference>
<proteinExistence type="predicted"/>
<sequence>MKLDITLNNKPAYTHRNCRLESCNSSLFQNSKDDNDNGRPLLKFKKVYPLFCHCSYPQPFPKSFSSNDLVKFLVSTPQNIQKQNLRNSIYS</sequence>
<name>A0A0A9H4T5_ARUDO</name>
<dbReference type="AlphaFoldDB" id="A0A0A9H4T5"/>
<evidence type="ECO:0000313" key="1">
    <source>
        <dbReference type="EMBL" id="JAE27898.1"/>
    </source>
</evidence>